<feature type="region of interest" description="Disordered" evidence="1">
    <location>
        <begin position="512"/>
        <end position="533"/>
    </location>
</feature>
<sequence>MNKYNVKAIRIQLNNFAACRNWSAFRKRLVALMPLYVTEDGSGFDDKLEGTESLEAGVKTPCASDKQKLELCRAIIEMKLKSQHTESSGIPSLLHDLCLRFYSKSMVSSRHKYPPVPVDILEMVARLCSTKMFVTTYGKRQQTPLGLLLDQNPPAFVVERLLSIIARRQGIEDEFPNTRLAILYVRDSNDEVPLMQAVKRLPDRDDILQILMHFDRNASQSLLCVDKKGMIPLHYLLHRELKDLDAADDDVHRMVVWQEGLDVGPELPPNLLFLLQRTQEAFLINQGLLSSHIPAVNFNERIMDGENTSEGWWDDCSSRCSINSYIDIAKALRATICCAHQLTNKMDLSKLVWILVQNLVVHNDLDSVDEDGNTFIHWICMCKETDFFVSMDRPLLPFLITEIPGVLLRRNNQGMIPLHVAIEHLKEWPLLRTLLVACPESAKTPNLKRKQLPLHAIISKGKGCYSYGLDELGELWGAYPDAALIADPCTNLLPFQLAASLSDSSDVQKLSCGKHKKGTNSVHNRKVEEENPSLISNSNSKSLSFVYLLLRGAPNALQF</sequence>
<proteinExistence type="predicted"/>
<keyword evidence="3" id="KW-1185">Reference proteome</keyword>
<dbReference type="AlphaFoldDB" id="A0A9K3M1X1"/>
<gene>
    <name evidence="2" type="ORF">IV203_018022</name>
</gene>
<accession>A0A9K3M1X1</accession>
<protein>
    <recommendedName>
        <fullName evidence="4">Ankyrin repeat protein</fullName>
    </recommendedName>
</protein>
<evidence type="ECO:0008006" key="4">
    <source>
        <dbReference type="Google" id="ProtNLM"/>
    </source>
</evidence>
<reference evidence="2" key="1">
    <citation type="journal article" date="2021" name="Sci. Rep.">
        <title>Diploid genomic architecture of Nitzschia inconspicua, an elite biomass production diatom.</title>
        <authorList>
            <person name="Oliver A."/>
            <person name="Podell S."/>
            <person name="Pinowska A."/>
            <person name="Traller J.C."/>
            <person name="Smith S.R."/>
            <person name="McClure R."/>
            <person name="Beliaev A."/>
            <person name="Bohutskyi P."/>
            <person name="Hill E.A."/>
            <person name="Rabines A."/>
            <person name="Zheng H."/>
            <person name="Allen L.Z."/>
            <person name="Kuo A."/>
            <person name="Grigoriev I.V."/>
            <person name="Allen A.E."/>
            <person name="Hazlebeck D."/>
            <person name="Allen E.E."/>
        </authorList>
    </citation>
    <scope>NUCLEOTIDE SEQUENCE</scope>
    <source>
        <strain evidence="2">Hildebrandi</strain>
    </source>
</reference>
<comment type="caution">
    <text evidence="2">The sequence shown here is derived from an EMBL/GenBank/DDBJ whole genome shotgun (WGS) entry which is preliminary data.</text>
</comment>
<name>A0A9K3M1X1_9STRA</name>
<reference evidence="2" key="2">
    <citation type="submission" date="2021-04" db="EMBL/GenBank/DDBJ databases">
        <authorList>
            <person name="Podell S."/>
        </authorList>
    </citation>
    <scope>NUCLEOTIDE SEQUENCE</scope>
    <source>
        <strain evidence="2">Hildebrandi</strain>
    </source>
</reference>
<dbReference type="Proteomes" id="UP000693970">
    <property type="component" value="Unassembled WGS sequence"/>
</dbReference>
<evidence type="ECO:0000256" key="1">
    <source>
        <dbReference type="SAM" id="MobiDB-lite"/>
    </source>
</evidence>
<evidence type="ECO:0000313" key="2">
    <source>
        <dbReference type="EMBL" id="KAG7371880.1"/>
    </source>
</evidence>
<dbReference type="OrthoDB" id="56238at2759"/>
<organism evidence="2 3">
    <name type="scientific">Nitzschia inconspicua</name>
    <dbReference type="NCBI Taxonomy" id="303405"/>
    <lineage>
        <taxon>Eukaryota</taxon>
        <taxon>Sar</taxon>
        <taxon>Stramenopiles</taxon>
        <taxon>Ochrophyta</taxon>
        <taxon>Bacillariophyta</taxon>
        <taxon>Bacillariophyceae</taxon>
        <taxon>Bacillariophycidae</taxon>
        <taxon>Bacillariales</taxon>
        <taxon>Bacillariaceae</taxon>
        <taxon>Nitzschia</taxon>
    </lineage>
</organism>
<evidence type="ECO:0000313" key="3">
    <source>
        <dbReference type="Proteomes" id="UP000693970"/>
    </source>
</evidence>
<dbReference type="EMBL" id="JAGRRH010000003">
    <property type="protein sequence ID" value="KAG7371880.1"/>
    <property type="molecule type" value="Genomic_DNA"/>
</dbReference>